<dbReference type="AlphaFoldDB" id="A0A6C0KIV2"/>
<dbReference type="EMBL" id="MN740919">
    <property type="protein sequence ID" value="QHU17875.1"/>
    <property type="molecule type" value="Genomic_DNA"/>
</dbReference>
<accession>A0A6C0KIV2</accession>
<sequence length="96" mass="11622">MEYWYDPNHTGALRIIDVKRKLIFGSDPNEPYWDVSYEKIQKGKILVNFENKNTHHGKKLLIANYEDRNMTLHWEDGNKWRRMKQDPRILLSVVKH</sequence>
<evidence type="ECO:0000313" key="1">
    <source>
        <dbReference type="EMBL" id="QHU17875.1"/>
    </source>
</evidence>
<reference evidence="1" key="1">
    <citation type="journal article" date="2020" name="Nature">
        <title>Giant virus diversity and host interactions through global metagenomics.</title>
        <authorList>
            <person name="Schulz F."/>
            <person name="Roux S."/>
            <person name="Paez-Espino D."/>
            <person name="Jungbluth S."/>
            <person name="Walsh D.A."/>
            <person name="Denef V.J."/>
            <person name="McMahon K.D."/>
            <person name="Konstantinidis K.T."/>
            <person name="Eloe-Fadrosh E.A."/>
            <person name="Kyrpides N.C."/>
            <person name="Woyke T."/>
        </authorList>
    </citation>
    <scope>NUCLEOTIDE SEQUENCE</scope>
    <source>
        <strain evidence="1">GVMAG-S-3300012919-55</strain>
    </source>
</reference>
<name>A0A6C0KIV2_9ZZZZ</name>
<protein>
    <submittedName>
        <fullName evidence="1">Uncharacterized protein</fullName>
    </submittedName>
</protein>
<proteinExistence type="predicted"/>
<organism evidence="1">
    <name type="scientific">viral metagenome</name>
    <dbReference type="NCBI Taxonomy" id="1070528"/>
    <lineage>
        <taxon>unclassified sequences</taxon>
        <taxon>metagenomes</taxon>
        <taxon>organismal metagenomes</taxon>
    </lineage>
</organism>